<accession>A0ABS2DG57</accession>
<evidence type="ECO:0000256" key="3">
    <source>
        <dbReference type="ARBA" id="ARBA00022692"/>
    </source>
</evidence>
<dbReference type="Pfam" id="PF02133">
    <property type="entry name" value="Transp_cyt_pur"/>
    <property type="match status" value="1"/>
</dbReference>
<feature type="transmembrane region" description="Helical" evidence="6">
    <location>
        <begin position="349"/>
        <end position="370"/>
    </location>
</feature>
<feature type="transmembrane region" description="Helical" evidence="6">
    <location>
        <begin position="173"/>
        <end position="190"/>
    </location>
</feature>
<evidence type="ECO:0000313" key="8">
    <source>
        <dbReference type="Proteomes" id="UP001518925"/>
    </source>
</evidence>
<keyword evidence="4 6" id="KW-1133">Transmembrane helix</keyword>
<dbReference type="PANTHER" id="PTHR30569">
    <property type="entry name" value="CYTOSINE TRANSPORTER CODB"/>
    <property type="match status" value="1"/>
</dbReference>
<dbReference type="InterPro" id="IPR030191">
    <property type="entry name" value="CodB"/>
</dbReference>
<feature type="transmembrane region" description="Helical" evidence="6">
    <location>
        <begin position="202"/>
        <end position="223"/>
    </location>
</feature>
<dbReference type="RefSeq" id="WP_204202842.1">
    <property type="nucleotide sequence ID" value="NZ_JAFELM010000022.1"/>
</dbReference>
<feature type="transmembrane region" description="Helical" evidence="6">
    <location>
        <begin position="415"/>
        <end position="433"/>
    </location>
</feature>
<dbReference type="Gene3D" id="1.10.4160.10">
    <property type="entry name" value="Hydantoin permease"/>
    <property type="match status" value="1"/>
</dbReference>
<reference evidence="7 8" key="1">
    <citation type="submission" date="2021-02" db="EMBL/GenBank/DDBJ databases">
        <title>Bacillus sp. RD4P76, an endophyte from a halophyte.</title>
        <authorList>
            <person name="Sun J.-Q."/>
        </authorList>
    </citation>
    <scope>NUCLEOTIDE SEQUENCE [LARGE SCALE GENOMIC DNA]</scope>
    <source>
        <strain evidence="7 8">RD4P76</strain>
    </source>
</reference>
<feature type="transmembrane region" description="Helical" evidence="6">
    <location>
        <begin position="143"/>
        <end position="166"/>
    </location>
</feature>
<feature type="transmembrane region" description="Helical" evidence="6">
    <location>
        <begin position="283"/>
        <end position="302"/>
    </location>
</feature>
<protein>
    <submittedName>
        <fullName evidence="7">Cytosine permease</fullName>
    </submittedName>
</protein>
<feature type="transmembrane region" description="Helical" evidence="6">
    <location>
        <begin position="62"/>
        <end position="82"/>
    </location>
</feature>
<dbReference type="Proteomes" id="UP001518925">
    <property type="component" value="Unassembled WGS sequence"/>
</dbReference>
<dbReference type="EMBL" id="JAFELM010000022">
    <property type="protein sequence ID" value="MBM6617468.1"/>
    <property type="molecule type" value="Genomic_DNA"/>
</dbReference>
<dbReference type="PANTHER" id="PTHR30569:SF0">
    <property type="entry name" value="CYTOSINE PERMEASE"/>
    <property type="match status" value="1"/>
</dbReference>
<name>A0ABS2DG57_9BACI</name>
<feature type="transmembrane region" description="Helical" evidence="6">
    <location>
        <begin position="243"/>
        <end position="263"/>
    </location>
</feature>
<comment type="caution">
    <text evidence="7">The sequence shown here is derived from an EMBL/GenBank/DDBJ whole genome shotgun (WGS) entry which is preliminary data.</text>
</comment>
<organism evidence="7 8">
    <name type="scientific">Bacillus suaedaesalsae</name>
    <dbReference type="NCBI Taxonomy" id="2810349"/>
    <lineage>
        <taxon>Bacteria</taxon>
        <taxon>Bacillati</taxon>
        <taxon>Bacillota</taxon>
        <taxon>Bacilli</taxon>
        <taxon>Bacillales</taxon>
        <taxon>Bacillaceae</taxon>
        <taxon>Bacillus</taxon>
    </lineage>
</organism>
<proteinExistence type="inferred from homology"/>
<feature type="transmembrane region" description="Helical" evidence="6">
    <location>
        <begin position="391"/>
        <end position="409"/>
    </location>
</feature>
<evidence type="ECO:0000256" key="6">
    <source>
        <dbReference type="SAM" id="Phobius"/>
    </source>
</evidence>
<keyword evidence="8" id="KW-1185">Reference proteome</keyword>
<feature type="transmembrane region" description="Helical" evidence="6">
    <location>
        <begin position="32"/>
        <end position="53"/>
    </location>
</feature>
<evidence type="ECO:0000313" key="7">
    <source>
        <dbReference type="EMBL" id="MBM6617468.1"/>
    </source>
</evidence>
<keyword evidence="3 6" id="KW-0812">Transmembrane</keyword>
<comment type="similarity">
    <text evidence="2">Belongs to the purine-cytosine permease (2.A.39) family.</text>
</comment>
<evidence type="ECO:0000256" key="2">
    <source>
        <dbReference type="ARBA" id="ARBA00008974"/>
    </source>
</evidence>
<comment type="subcellular location">
    <subcellularLocation>
        <location evidence="1">Membrane</location>
        <topology evidence="1">Multi-pass membrane protein</topology>
    </subcellularLocation>
</comment>
<keyword evidence="5 6" id="KW-0472">Membrane</keyword>
<dbReference type="InterPro" id="IPR001248">
    <property type="entry name" value="Pur-cyt_permease"/>
</dbReference>
<evidence type="ECO:0000256" key="5">
    <source>
        <dbReference type="ARBA" id="ARBA00023136"/>
    </source>
</evidence>
<feature type="transmembrane region" description="Helical" evidence="6">
    <location>
        <begin position="323"/>
        <end position="343"/>
    </location>
</feature>
<evidence type="ECO:0000256" key="4">
    <source>
        <dbReference type="ARBA" id="ARBA00022989"/>
    </source>
</evidence>
<evidence type="ECO:0000256" key="1">
    <source>
        <dbReference type="ARBA" id="ARBA00004141"/>
    </source>
</evidence>
<gene>
    <name evidence="7" type="ORF">JR050_07230</name>
</gene>
<sequence>MEKEIKKQDIFERFGLEPVPAELLTTSWFEYFYIQVAFSVNAGNFLVPALAVLEGGLTFSQAVLSTVLGAIFAFFFVSWLSFPGATNGIPAQYAIRSIIGMKGAQYISSPIRTLTSLYWFSVQTIGGTYLVKEMVERLFQISIPFYLISFLLAATMSILALVGFDLIKKLTRYFIPILLLGQITIFYLLVTSASPVISTMHASNAFSVSSFIFFSGLTFVQYVSGVSASSDMARFSKSKKHSFWGIFTGNVTGFTLTAILAAFTATRFHDVNPFVVSTTLTNSYSILLLISVTAIISMLSINMNNAYTGGFSLLNSIPRLGRIKSAITFGVLGITLSCFPTIVTEAKQYITLLGGFIIPLSAVIVTEFIIFKKSKMDITDLETMYKENFNFNKQAMIAIILGMILYFLLEEAYSPGILVFMITSVFYTLYKYASIKFITKKQKSPLSM</sequence>